<keyword evidence="3" id="KW-0326">Glycosidase</keyword>
<dbReference type="Pfam" id="PF01229">
    <property type="entry name" value="Glyco_hydro_39"/>
    <property type="match status" value="1"/>
</dbReference>
<feature type="signal peptide" evidence="5">
    <location>
        <begin position="1"/>
        <end position="20"/>
    </location>
</feature>
<evidence type="ECO:0000256" key="4">
    <source>
        <dbReference type="PIRSR" id="PIRSR600514-1"/>
    </source>
</evidence>
<dbReference type="PRINTS" id="PR00745">
    <property type="entry name" value="GLHYDRLASE39"/>
</dbReference>
<dbReference type="InterPro" id="IPR017853">
    <property type="entry name" value="GH"/>
</dbReference>
<evidence type="ECO:0000313" key="8">
    <source>
        <dbReference type="Proteomes" id="UP000505355"/>
    </source>
</evidence>
<dbReference type="PANTHER" id="PTHR12631">
    <property type="entry name" value="ALPHA-L-IDURONIDASE"/>
    <property type="match status" value="1"/>
</dbReference>
<feature type="domain" description="Glycosyl hydrolases family 39 N-terminal catalytic" evidence="6">
    <location>
        <begin position="27"/>
        <end position="485"/>
    </location>
</feature>
<dbReference type="GO" id="GO:0004553">
    <property type="term" value="F:hydrolase activity, hydrolyzing O-glycosyl compounds"/>
    <property type="evidence" value="ECO:0007669"/>
    <property type="project" value="InterPro"/>
</dbReference>
<dbReference type="RefSeq" id="WP_173413718.1">
    <property type="nucleotide sequence ID" value="NZ_CP054139.1"/>
</dbReference>
<name>A0A7D4UNJ1_9SPHI</name>
<reference evidence="7 8" key="1">
    <citation type="submission" date="2020-05" db="EMBL/GenBank/DDBJ databases">
        <title>Mucilaginibacter mali sp. nov.</title>
        <authorList>
            <person name="Kim H.S."/>
            <person name="Lee K.C."/>
            <person name="Suh M.K."/>
            <person name="Kim J.-S."/>
            <person name="Han K.-I."/>
            <person name="Eom M.K."/>
            <person name="Shin Y.K."/>
            <person name="Lee J.-S."/>
        </authorList>
    </citation>
    <scope>NUCLEOTIDE SEQUENCE [LARGE SCALE GENOMIC DNA]</scope>
    <source>
        <strain evidence="7 8">G2-14</strain>
    </source>
</reference>
<dbReference type="InterPro" id="IPR049165">
    <property type="entry name" value="GH39_as"/>
</dbReference>
<dbReference type="InterPro" id="IPR000514">
    <property type="entry name" value="Glyco_hydro_39"/>
</dbReference>
<dbReference type="Proteomes" id="UP000505355">
    <property type="component" value="Chromosome"/>
</dbReference>
<feature type="active site" description="Proton donor" evidence="4">
    <location>
        <position position="181"/>
    </location>
</feature>
<dbReference type="GO" id="GO:0005975">
    <property type="term" value="P:carbohydrate metabolic process"/>
    <property type="evidence" value="ECO:0007669"/>
    <property type="project" value="InterPro"/>
</dbReference>
<sequence length="519" mass="58823">MRVNFVVLASLLLSGLCASAQVTGRTIHADMKQEAGKRSSVFNECIGAGRANEGLRADWQQQLTMVQKDFNFKYIRFHGLLHDDMRVYSVDKEGKASYNWQYIDALYDFLQSVHLRPIVELSFMPADMASGTKTVFWWKGNVTKPKSYELWDGLISKLVTHLQERYGKAEVEKWYFEVWNEPDLGGFFAGTQADYFELYEHTARAVKGVSPTYRIGGPATSAMKWIGEFLSYCDQHKVPVDFVSTHDYATTSVLDEFGTKKQKLKPDVDSVAKDVKRIRQHISASPFKNAEFHVTEWNTSPSSHDPIHDSYQNAAFVLHVLKKAMPWANSMSYWTFTDVFEEAGPALTPFHGGFGLVNLQSIKKPTYFAYQYLNQLGATELKNSDPESIICKSNKNVQALFWDFTFPETGKDFDQGYFIKDQPPAATRKVQLKLSNLANGTYTIEVYKTGYKSNDPGTQYTAWGRPSYINPQQVAELKQLSSGKAVKSSTITVRNGVYTESYATGSNDIYLVKLNFKHI</sequence>
<keyword evidence="2 7" id="KW-0378">Hydrolase</keyword>
<evidence type="ECO:0000256" key="1">
    <source>
        <dbReference type="ARBA" id="ARBA00008875"/>
    </source>
</evidence>
<dbReference type="Gene3D" id="2.60.40.1500">
    <property type="entry name" value="Glycosyl hydrolase domain, family 39"/>
    <property type="match status" value="1"/>
</dbReference>
<dbReference type="EMBL" id="CP054139">
    <property type="protein sequence ID" value="QKJ29020.1"/>
    <property type="molecule type" value="Genomic_DNA"/>
</dbReference>
<organism evidence="7 8">
    <name type="scientific">Mucilaginibacter mali</name>
    <dbReference type="NCBI Taxonomy" id="2740462"/>
    <lineage>
        <taxon>Bacteria</taxon>
        <taxon>Pseudomonadati</taxon>
        <taxon>Bacteroidota</taxon>
        <taxon>Sphingobacteriia</taxon>
        <taxon>Sphingobacteriales</taxon>
        <taxon>Sphingobacteriaceae</taxon>
        <taxon>Mucilaginibacter</taxon>
    </lineage>
</organism>
<dbReference type="PROSITE" id="PS01027">
    <property type="entry name" value="GLYCOSYL_HYDROL_F39"/>
    <property type="match status" value="1"/>
</dbReference>
<comment type="similarity">
    <text evidence="1">Belongs to the glycosyl hydrolase 39 family.</text>
</comment>
<proteinExistence type="inferred from homology"/>
<evidence type="ECO:0000256" key="5">
    <source>
        <dbReference type="SAM" id="SignalP"/>
    </source>
</evidence>
<dbReference type="InterPro" id="IPR051923">
    <property type="entry name" value="Glycosyl_Hydrolase_39"/>
</dbReference>
<dbReference type="AlphaFoldDB" id="A0A7D4UNJ1"/>
<dbReference type="Gene3D" id="3.20.20.80">
    <property type="entry name" value="Glycosidases"/>
    <property type="match status" value="1"/>
</dbReference>
<feature type="chain" id="PRO_5028975470" evidence="5">
    <location>
        <begin position="21"/>
        <end position="519"/>
    </location>
</feature>
<gene>
    <name evidence="7" type="ORF">HQ865_04385</name>
</gene>
<keyword evidence="5" id="KW-0732">Signal</keyword>
<evidence type="ECO:0000256" key="2">
    <source>
        <dbReference type="ARBA" id="ARBA00022801"/>
    </source>
</evidence>
<accession>A0A7D4UNJ1</accession>
<evidence type="ECO:0000259" key="6">
    <source>
        <dbReference type="Pfam" id="PF01229"/>
    </source>
</evidence>
<dbReference type="KEGG" id="mmab:HQ865_04385"/>
<dbReference type="SUPFAM" id="SSF51445">
    <property type="entry name" value="(Trans)glycosidases"/>
    <property type="match status" value="1"/>
</dbReference>
<dbReference type="SUPFAM" id="SSF51011">
    <property type="entry name" value="Glycosyl hydrolase domain"/>
    <property type="match status" value="1"/>
</dbReference>
<keyword evidence="8" id="KW-1185">Reference proteome</keyword>
<protein>
    <submittedName>
        <fullName evidence="7">Glycoside hydrolase</fullName>
    </submittedName>
</protein>
<evidence type="ECO:0000256" key="3">
    <source>
        <dbReference type="ARBA" id="ARBA00023295"/>
    </source>
</evidence>
<evidence type="ECO:0000313" key="7">
    <source>
        <dbReference type="EMBL" id="QKJ29020.1"/>
    </source>
</evidence>
<dbReference type="InterPro" id="IPR049166">
    <property type="entry name" value="GH39_cat"/>
</dbReference>
<dbReference type="PANTHER" id="PTHR12631:SF10">
    <property type="entry name" value="BETA-XYLOSIDASE-LIKE PROTEIN-RELATED"/>
    <property type="match status" value="1"/>
</dbReference>